<comment type="caution">
    <text evidence="4">The sequence shown here is derived from an EMBL/GenBank/DDBJ whole genome shotgun (WGS) entry which is preliminary data.</text>
</comment>
<evidence type="ECO:0000313" key="5">
    <source>
        <dbReference type="Proteomes" id="UP001470230"/>
    </source>
</evidence>
<name>A0ABR2IY79_9EUKA</name>
<dbReference type="EMBL" id="JAPFFF010000014">
    <property type="protein sequence ID" value="KAK8870489.1"/>
    <property type="molecule type" value="Genomic_DNA"/>
</dbReference>
<reference evidence="4 5" key="1">
    <citation type="submission" date="2024-04" db="EMBL/GenBank/DDBJ databases">
        <title>Tritrichomonas musculus Genome.</title>
        <authorList>
            <person name="Alves-Ferreira E."/>
            <person name="Grigg M."/>
            <person name="Lorenzi H."/>
            <person name="Galac M."/>
        </authorList>
    </citation>
    <scope>NUCLEOTIDE SEQUENCE [LARGE SCALE GENOMIC DNA]</scope>
    <source>
        <strain evidence="4 5">EAF2021</strain>
    </source>
</reference>
<feature type="compositionally biased region" description="Low complexity" evidence="2">
    <location>
        <begin position="408"/>
        <end position="420"/>
    </location>
</feature>
<feature type="compositionally biased region" description="Polar residues" evidence="2">
    <location>
        <begin position="421"/>
        <end position="430"/>
    </location>
</feature>
<keyword evidence="5" id="KW-1185">Reference proteome</keyword>
<dbReference type="SMART" id="SM00239">
    <property type="entry name" value="C2"/>
    <property type="match status" value="1"/>
</dbReference>
<feature type="compositionally biased region" description="Polar residues" evidence="2">
    <location>
        <begin position="343"/>
        <end position="366"/>
    </location>
</feature>
<keyword evidence="1" id="KW-0175">Coiled coil</keyword>
<gene>
    <name evidence="4" type="ORF">M9Y10_008372</name>
</gene>
<evidence type="ECO:0000259" key="3">
    <source>
        <dbReference type="PROSITE" id="PS50004"/>
    </source>
</evidence>
<dbReference type="InterPro" id="IPR035892">
    <property type="entry name" value="C2_domain_sf"/>
</dbReference>
<sequence length="611" mass="71262">MNSKIRLVLLLKNKEYEIPCQFKGLSDINQDIYTQLLFSPNHTYIVSSDVSEEIFQSFLDYWIQQKKTEINSKNVYEYLNLSDEFQIMQDLIKAAKLQWNQYERNLDMLSSNSTSDKHIVEEDVSQHLDEYIEKYGKNLMNLNIQTLHNIFFNNSRRLTKFNEAYHLIDKHYEETGDESIFILLPSLDFKSLNQHNLSDSLSRADDHFGFTPRTEFSYLHSVIRHLENEMKARLDDIANDSRIKQLEKSIEEQTTVNQNLTSKIESISVIVEDQKTIIQKQASRIEQLEKSVEQQAKTIQNLDSKIEQQINARFEHLAKQCDDQKTIIQKQASRIEQLEKPVEQQTNARSDQQSDQKGVTQKQEASIEQLEKPVEQQANARSDQQSDQKGVTQKQEASIEQLEKPVEQQASARSDQQSDQKGVTQKQEASIEQLEKPVEQQASARSDQHDGQKGVNQKQESKIEQQEKEQLAKSDDKQKPAQMENESHWKLYIKAVEGMDVANSSVKAPNSFLQMRLNKSNEALRTKTIHGTRTPVWNEQFEYQINSLYNDKLRIDLCLTDFYTYWAVSSYVLDLKRVRVGQKVDNWYQFSNMETKEKKGKIRLVVELKKA</sequence>
<evidence type="ECO:0000313" key="4">
    <source>
        <dbReference type="EMBL" id="KAK8870489.1"/>
    </source>
</evidence>
<dbReference type="Pfam" id="PF00168">
    <property type="entry name" value="C2"/>
    <property type="match status" value="1"/>
</dbReference>
<dbReference type="PROSITE" id="PS50004">
    <property type="entry name" value="C2"/>
    <property type="match status" value="1"/>
</dbReference>
<dbReference type="Proteomes" id="UP001470230">
    <property type="component" value="Unassembled WGS sequence"/>
</dbReference>
<feature type="coiled-coil region" evidence="1">
    <location>
        <begin position="243"/>
        <end position="312"/>
    </location>
</feature>
<dbReference type="InterPro" id="IPR000008">
    <property type="entry name" value="C2_dom"/>
</dbReference>
<accession>A0ABR2IY79</accession>
<evidence type="ECO:0000256" key="2">
    <source>
        <dbReference type="SAM" id="MobiDB-lite"/>
    </source>
</evidence>
<organism evidence="4 5">
    <name type="scientific">Tritrichomonas musculus</name>
    <dbReference type="NCBI Taxonomy" id="1915356"/>
    <lineage>
        <taxon>Eukaryota</taxon>
        <taxon>Metamonada</taxon>
        <taxon>Parabasalia</taxon>
        <taxon>Tritrichomonadida</taxon>
        <taxon>Tritrichomonadidae</taxon>
        <taxon>Tritrichomonas</taxon>
    </lineage>
</organism>
<feature type="region of interest" description="Disordered" evidence="2">
    <location>
        <begin position="339"/>
        <end position="484"/>
    </location>
</feature>
<proteinExistence type="predicted"/>
<dbReference type="SUPFAM" id="SSF49562">
    <property type="entry name" value="C2 domain (Calcium/lipid-binding domain, CaLB)"/>
    <property type="match status" value="1"/>
</dbReference>
<dbReference type="Gene3D" id="2.60.40.150">
    <property type="entry name" value="C2 domain"/>
    <property type="match status" value="1"/>
</dbReference>
<feature type="compositionally biased region" description="Polar residues" evidence="2">
    <location>
        <begin position="376"/>
        <end position="398"/>
    </location>
</feature>
<evidence type="ECO:0000256" key="1">
    <source>
        <dbReference type="SAM" id="Coils"/>
    </source>
</evidence>
<feature type="compositionally biased region" description="Basic and acidic residues" evidence="2">
    <location>
        <begin position="459"/>
        <end position="484"/>
    </location>
</feature>
<protein>
    <submittedName>
        <fullName evidence="4">Protein Aster-C</fullName>
    </submittedName>
</protein>
<feature type="domain" description="C2" evidence="3">
    <location>
        <begin position="465"/>
        <end position="588"/>
    </location>
</feature>